<evidence type="ECO:0000259" key="8">
    <source>
        <dbReference type="Pfam" id="PF12704"/>
    </source>
</evidence>
<dbReference type="PANTHER" id="PTHR43738:SF3">
    <property type="entry name" value="ABC TRANSPORTER PERMEASE"/>
    <property type="match status" value="1"/>
</dbReference>
<dbReference type="InterPro" id="IPR051125">
    <property type="entry name" value="ABC-4/HrtB_transporter"/>
</dbReference>
<dbReference type="InterPro" id="IPR025857">
    <property type="entry name" value="MacB_PCD"/>
</dbReference>
<dbReference type="Proteomes" id="UP000709959">
    <property type="component" value="Unassembled WGS sequence"/>
</dbReference>
<gene>
    <name evidence="9" type="ORF">IPN91_09165</name>
</gene>
<feature type="domain" description="ABC3 transporter permease C-terminal" evidence="7">
    <location>
        <begin position="264"/>
        <end position="379"/>
    </location>
</feature>
<accession>A0A936K668</accession>
<feature type="transmembrane region" description="Helical" evidence="6">
    <location>
        <begin position="258"/>
        <end position="282"/>
    </location>
</feature>
<feature type="transmembrane region" description="Helical" evidence="6">
    <location>
        <begin position="352"/>
        <end position="375"/>
    </location>
</feature>
<keyword evidence="2" id="KW-1003">Cell membrane</keyword>
<name>A0A936K668_9BACT</name>
<evidence type="ECO:0000313" key="9">
    <source>
        <dbReference type="EMBL" id="MBK8572796.1"/>
    </source>
</evidence>
<evidence type="ECO:0000259" key="7">
    <source>
        <dbReference type="Pfam" id="PF02687"/>
    </source>
</evidence>
<feature type="domain" description="MacB-like periplasmic core" evidence="8">
    <location>
        <begin position="18"/>
        <end position="225"/>
    </location>
</feature>
<organism evidence="9 10">
    <name type="scientific">Candidatus Geothrix odensensis</name>
    <dbReference type="NCBI Taxonomy" id="2954440"/>
    <lineage>
        <taxon>Bacteria</taxon>
        <taxon>Pseudomonadati</taxon>
        <taxon>Acidobacteriota</taxon>
        <taxon>Holophagae</taxon>
        <taxon>Holophagales</taxon>
        <taxon>Holophagaceae</taxon>
        <taxon>Geothrix</taxon>
    </lineage>
</organism>
<dbReference type="InterPro" id="IPR003838">
    <property type="entry name" value="ABC3_permease_C"/>
</dbReference>
<evidence type="ECO:0000256" key="2">
    <source>
        <dbReference type="ARBA" id="ARBA00022475"/>
    </source>
</evidence>
<dbReference type="Pfam" id="PF02687">
    <property type="entry name" value="FtsX"/>
    <property type="match status" value="1"/>
</dbReference>
<keyword evidence="3 6" id="KW-0812">Transmembrane</keyword>
<protein>
    <submittedName>
        <fullName evidence="9">FtsX-like permease family protein</fullName>
    </submittedName>
</protein>
<evidence type="ECO:0000256" key="4">
    <source>
        <dbReference type="ARBA" id="ARBA00022989"/>
    </source>
</evidence>
<evidence type="ECO:0000313" key="10">
    <source>
        <dbReference type="Proteomes" id="UP000709959"/>
    </source>
</evidence>
<feature type="transmembrane region" description="Helical" evidence="6">
    <location>
        <begin position="303"/>
        <end position="332"/>
    </location>
</feature>
<dbReference type="PANTHER" id="PTHR43738">
    <property type="entry name" value="ABC TRANSPORTER, MEMBRANE PROTEIN"/>
    <property type="match status" value="1"/>
</dbReference>
<comment type="subcellular location">
    <subcellularLocation>
        <location evidence="1">Cell membrane</location>
        <topology evidence="1">Multi-pass membrane protein</topology>
    </subcellularLocation>
</comment>
<reference evidence="9 10" key="1">
    <citation type="submission" date="2020-10" db="EMBL/GenBank/DDBJ databases">
        <title>Connecting structure to function with the recovery of over 1000 high-quality activated sludge metagenome-assembled genomes encoding full-length rRNA genes using long-read sequencing.</title>
        <authorList>
            <person name="Singleton C.M."/>
            <person name="Petriglieri F."/>
            <person name="Kristensen J.M."/>
            <person name="Kirkegaard R.H."/>
            <person name="Michaelsen T.Y."/>
            <person name="Andersen M.H."/>
            <person name="Karst S.M."/>
            <person name="Dueholm M.S."/>
            <person name="Nielsen P.H."/>
            <person name="Albertsen M."/>
        </authorList>
    </citation>
    <scope>NUCLEOTIDE SEQUENCE [LARGE SCALE GENOMIC DNA]</scope>
    <source>
        <strain evidence="9">OdNE_18-Q3-R46-58_MAXAC.008</strain>
    </source>
</reference>
<evidence type="ECO:0000256" key="5">
    <source>
        <dbReference type="ARBA" id="ARBA00023136"/>
    </source>
</evidence>
<dbReference type="Pfam" id="PF12704">
    <property type="entry name" value="MacB_PCD"/>
    <property type="match status" value="1"/>
</dbReference>
<evidence type="ECO:0000256" key="1">
    <source>
        <dbReference type="ARBA" id="ARBA00004651"/>
    </source>
</evidence>
<evidence type="ECO:0000256" key="3">
    <source>
        <dbReference type="ARBA" id="ARBA00022692"/>
    </source>
</evidence>
<evidence type="ECO:0000256" key="6">
    <source>
        <dbReference type="SAM" id="Phobius"/>
    </source>
</evidence>
<proteinExistence type="predicted"/>
<dbReference type="EMBL" id="JADKCH010000009">
    <property type="protein sequence ID" value="MBK8572796.1"/>
    <property type="molecule type" value="Genomic_DNA"/>
</dbReference>
<comment type="caution">
    <text evidence="9">The sequence shown here is derived from an EMBL/GenBank/DDBJ whole genome shotgun (WGS) entry which is preliminary data.</text>
</comment>
<dbReference type="AlphaFoldDB" id="A0A936K668"/>
<keyword evidence="4 6" id="KW-1133">Transmembrane helix</keyword>
<keyword evidence="5 6" id="KW-0472">Membrane</keyword>
<sequence length="388" mass="42437">MRWLALIWKSLMRSKRRTLLIVGSLILSVFTVAVLQSLLTTLNAVTNNPNSSNRLVVRHKSGLTQMLPRSYEAYLRQQSEVETVCALQWFGGYYQDPRNFFANFASDETTLFQTFREEFGAAGISEAQIKDYLRDGAGCIVGESLAKKNGWKVGDVVPLTGTIFPINPRLTIRLIYKSPKPSDENVLHFHYKVLEEGVPRMKGLVGSFWVRTHRPEDIPRFIERVDRHYANSAYETLTETENAFNLAFVKMLGNIGAIIQGITAAVVVAILIVTGNTMATAIRERTTEIAVFRAMGFSAGRVLGLLLFEGVLLVGVGGCLGVLVANLAAGAVRASLGMAMPFFADFAILPDTVLACLAGAMAIGLLATFIPAYAATRRPITEGLRAVG</sequence>
<dbReference type="GO" id="GO:0005886">
    <property type="term" value="C:plasma membrane"/>
    <property type="evidence" value="ECO:0007669"/>
    <property type="project" value="UniProtKB-SubCell"/>
</dbReference>